<dbReference type="EC" id="3.1.22.-" evidence="1"/>
<protein>
    <recommendedName>
        <fullName evidence="1">Crossover junction endonuclease MUS81</fullName>
        <ecNumber evidence="1">3.1.22.-</ecNumber>
    </recommendedName>
</protein>
<dbReference type="GO" id="GO:0048476">
    <property type="term" value="C:Holliday junction resolvase complex"/>
    <property type="evidence" value="ECO:0007669"/>
    <property type="project" value="UniProtKB-UniRule"/>
</dbReference>
<dbReference type="GO" id="GO:0000727">
    <property type="term" value="P:double-strand break repair via break-induced replication"/>
    <property type="evidence" value="ECO:0007669"/>
    <property type="project" value="UniProtKB-UniRule"/>
</dbReference>
<accession>A0A7S3ECC8</accession>
<organism evidence="5">
    <name type="scientific">Rhodosorus marinus</name>
    <dbReference type="NCBI Taxonomy" id="101924"/>
    <lineage>
        <taxon>Eukaryota</taxon>
        <taxon>Rhodophyta</taxon>
        <taxon>Stylonematophyceae</taxon>
        <taxon>Stylonematales</taxon>
        <taxon>Stylonemataceae</taxon>
        <taxon>Rhodosorus</taxon>
    </lineage>
</organism>
<dbReference type="GO" id="GO:0003677">
    <property type="term" value="F:DNA binding"/>
    <property type="evidence" value="ECO:0007669"/>
    <property type="project" value="UniProtKB-UniRule"/>
</dbReference>
<keyword evidence="1" id="KW-0460">Magnesium</keyword>
<dbReference type="GO" id="GO:0000712">
    <property type="term" value="P:resolution of meiotic recombination intermediates"/>
    <property type="evidence" value="ECO:0007669"/>
    <property type="project" value="TreeGrafter"/>
</dbReference>
<dbReference type="GO" id="GO:0046872">
    <property type="term" value="F:metal ion binding"/>
    <property type="evidence" value="ECO:0007669"/>
    <property type="project" value="UniProtKB-UniRule"/>
</dbReference>
<dbReference type="InterPro" id="IPR047417">
    <property type="entry name" value="WHD_MUS81"/>
</dbReference>
<evidence type="ECO:0000313" key="5">
    <source>
        <dbReference type="EMBL" id="CAE0045225.1"/>
    </source>
</evidence>
<dbReference type="GO" id="GO:0031573">
    <property type="term" value="P:mitotic intra-S DNA damage checkpoint signaling"/>
    <property type="evidence" value="ECO:0007669"/>
    <property type="project" value="TreeGrafter"/>
</dbReference>
<feature type="region of interest" description="Disordered" evidence="2">
    <location>
        <begin position="74"/>
        <end position="94"/>
    </location>
</feature>
<dbReference type="PANTHER" id="PTHR13451:SF0">
    <property type="entry name" value="CROSSOVER JUNCTION ENDONUCLEASE MUS81"/>
    <property type="match status" value="1"/>
</dbReference>
<keyword evidence="1" id="KW-0233">DNA recombination</keyword>
<dbReference type="Gene3D" id="1.10.150.110">
    <property type="entry name" value="DNA polymerase beta, N-terminal domain-like"/>
    <property type="match status" value="1"/>
</dbReference>
<dbReference type="PANTHER" id="PTHR13451">
    <property type="entry name" value="CLASS II CROSSOVER JUNCTION ENDONUCLEASE MUS81"/>
    <property type="match status" value="1"/>
</dbReference>
<name>A0A7S3ECC8_9RHOD</name>
<comment type="subcellular location">
    <subcellularLocation>
        <location evidence="1">Nucleus</location>
    </subcellularLocation>
</comment>
<dbReference type="InterPro" id="IPR027421">
    <property type="entry name" value="DNA_pol_lamdba_lyase_dom_sf"/>
</dbReference>
<comment type="function">
    <text evidence="1">Interacts with EME1 to form a DNA structure-specific endonuclease with substrate preference for branched DNA structures with a 5'-end at the branch nick. Typical substrates include 3'-flap structures, D-loops, replication forks and nicked Holliday junctions. May be required in mitosis for the processing of stalled or collapsed replication fork intermediates. May be required in meiosis for the repair of meiosis-specific double strand breaks subsequent to single-end invasion (SEI).</text>
</comment>
<evidence type="ECO:0000313" key="6">
    <source>
        <dbReference type="EMBL" id="CAE0045227.1"/>
    </source>
</evidence>
<dbReference type="SUPFAM" id="SSF47802">
    <property type="entry name" value="DNA polymerase beta, N-terminal domain-like"/>
    <property type="match status" value="1"/>
</dbReference>
<dbReference type="GO" id="GO:0048257">
    <property type="term" value="F:3'-flap endonuclease activity"/>
    <property type="evidence" value="ECO:0007669"/>
    <property type="project" value="TreeGrafter"/>
</dbReference>
<dbReference type="InterPro" id="IPR036388">
    <property type="entry name" value="WH-like_DNA-bd_sf"/>
</dbReference>
<dbReference type="CDD" id="cd21036">
    <property type="entry name" value="WH_MUS81"/>
    <property type="match status" value="1"/>
</dbReference>
<dbReference type="InterPro" id="IPR033309">
    <property type="entry name" value="Mus81"/>
</dbReference>
<evidence type="ECO:0000259" key="4">
    <source>
        <dbReference type="Pfam" id="PF21136"/>
    </source>
</evidence>
<keyword evidence="1" id="KW-0479">Metal-binding</keyword>
<keyword evidence="1" id="KW-0234">DNA repair</keyword>
<comment type="subunit">
    <text evidence="1">Interacts with EME1.</text>
</comment>
<dbReference type="AlphaFoldDB" id="A0A7S3ECC8"/>
<dbReference type="GO" id="GO:0008821">
    <property type="term" value="F:crossover junction DNA endonuclease activity"/>
    <property type="evidence" value="ECO:0007669"/>
    <property type="project" value="UniProtKB-UniRule"/>
</dbReference>
<feature type="domain" description="Crossover junction endonuclease MUS81-like HHH" evidence="3">
    <location>
        <begin position="4"/>
        <end position="67"/>
    </location>
</feature>
<dbReference type="EMBL" id="HBHW01017009">
    <property type="protein sequence ID" value="CAE0045227.1"/>
    <property type="molecule type" value="Transcribed_RNA"/>
</dbReference>
<dbReference type="Pfam" id="PF21136">
    <property type="entry name" value="WHD_MUS81"/>
    <property type="match status" value="1"/>
</dbReference>
<keyword evidence="1" id="KW-0539">Nucleus</keyword>
<comment type="cofactor">
    <cofactor evidence="1">
        <name>Mg(2+)</name>
        <dbReference type="ChEBI" id="CHEBI:18420"/>
    </cofactor>
</comment>
<evidence type="ECO:0000256" key="2">
    <source>
        <dbReference type="SAM" id="MobiDB-lite"/>
    </source>
</evidence>
<comment type="similarity">
    <text evidence="1">Belongs to the XPF family.</text>
</comment>
<keyword evidence="1" id="KW-0227">DNA damage</keyword>
<dbReference type="Pfam" id="PF14716">
    <property type="entry name" value="HHH_8"/>
    <property type="match status" value="1"/>
</dbReference>
<feature type="domain" description="MUS81 winged helix" evidence="4">
    <location>
        <begin position="102"/>
        <end position="190"/>
    </location>
</feature>
<dbReference type="GO" id="GO:0006308">
    <property type="term" value="P:DNA catabolic process"/>
    <property type="evidence" value="ECO:0007669"/>
    <property type="project" value="UniProtKB-UniRule"/>
</dbReference>
<keyword evidence="1" id="KW-0255">Endonuclease</keyword>
<evidence type="ECO:0000256" key="1">
    <source>
        <dbReference type="RuleBase" id="RU369042"/>
    </source>
</evidence>
<keyword evidence="1" id="KW-0540">Nuclease</keyword>
<dbReference type="GO" id="GO:0005634">
    <property type="term" value="C:nucleus"/>
    <property type="evidence" value="ECO:0007669"/>
    <property type="project" value="UniProtKB-SubCell"/>
</dbReference>
<dbReference type="EMBL" id="HBHW01017007">
    <property type="protein sequence ID" value="CAE0045225.1"/>
    <property type="molecule type" value="Transcribed_RNA"/>
</dbReference>
<proteinExistence type="inferred from homology"/>
<dbReference type="InterPro" id="IPR010996">
    <property type="entry name" value="HHH_MUS81"/>
</dbReference>
<sequence>MELNAEIISFLRELTEEAEAKGRANFSRAFSKALKSVEKHQSSIVSVEQVRGIKGIGPYITARIEKHFRETASLSQQSHEDIQAPPPLANARAQKKYTPRFRSAAFGLLAAMIESEDDKGIENACLGKAELIGLAQKYCDEPLIKAKRPGDYYDGWSSMNGTLIKRGLVSASGNPRRYVLTTPGREVASRCLGKVQNMTSRQVSSFNADDTIPLSSRESARLRAAQDEPVDQRTLDCTVSNRPFSPFIEDDDGSCELLLIIDNREIYGGGCSRDDFKRRISVGGGGKMLVEVRVGVSMLRF</sequence>
<evidence type="ECO:0000259" key="3">
    <source>
        <dbReference type="Pfam" id="PF14716"/>
    </source>
</evidence>
<gene>
    <name evidence="5" type="ORF">RMAR00112_LOCUS13200</name>
    <name evidence="6" type="ORF">RMAR00112_LOCUS13202</name>
</gene>
<keyword evidence="1" id="KW-0378">Hydrolase</keyword>
<reference evidence="5" key="1">
    <citation type="submission" date="2021-01" db="EMBL/GenBank/DDBJ databases">
        <authorList>
            <person name="Corre E."/>
            <person name="Pelletier E."/>
            <person name="Niang G."/>
            <person name="Scheremetjew M."/>
            <person name="Finn R."/>
            <person name="Kale V."/>
            <person name="Holt S."/>
            <person name="Cochrane G."/>
            <person name="Meng A."/>
            <person name="Brown T."/>
            <person name="Cohen L."/>
        </authorList>
    </citation>
    <scope>NUCLEOTIDE SEQUENCE</scope>
    <source>
        <strain evidence="5">CCMP 769</strain>
    </source>
</reference>
<dbReference type="Gene3D" id="1.10.10.10">
    <property type="entry name" value="Winged helix-like DNA-binding domain superfamily/Winged helix DNA-binding domain"/>
    <property type="match status" value="1"/>
</dbReference>